<proteinExistence type="predicted"/>
<evidence type="ECO:0000256" key="2">
    <source>
        <dbReference type="ARBA" id="ARBA00012588"/>
    </source>
</evidence>
<dbReference type="PANTHER" id="PTHR45825">
    <property type="entry name" value="GRANULE-BOUND STARCH SYNTHASE 1, CHLOROPLASTIC/AMYLOPLASTIC"/>
    <property type="match status" value="1"/>
</dbReference>
<evidence type="ECO:0000256" key="3">
    <source>
        <dbReference type="ARBA" id="ARBA00022676"/>
    </source>
</evidence>
<keyword evidence="3" id="KW-0328">Glycosyltransferase</keyword>
<organism evidence="6">
    <name type="scientific">uncultured Chloroherpeton sp</name>
    <dbReference type="NCBI Taxonomy" id="371606"/>
    <lineage>
        <taxon>Bacteria</taxon>
        <taxon>Pseudomonadati</taxon>
        <taxon>Chlorobiota</taxon>
        <taxon>Chlorobiia</taxon>
        <taxon>Chlorobiales</taxon>
        <taxon>Chloroherpetonaceae</taxon>
        <taxon>Chloroherpeton</taxon>
        <taxon>environmental samples</taxon>
    </lineage>
</organism>
<dbReference type="PANTHER" id="PTHR45825:SF11">
    <property type="entry name" value="ALPHA AMYLASE DOMAIN-CONTAINING PROTEIN"/>
    <property type="match status" value="1"/>
</dbReference>
<protein>
    <recommendedName>
        <fullName evidence="2">starch synthase</fullName>
        <ecNumber evidence="2">2.4.1.21</ecNumber>
    </recommendedName>
</protein>
<dbReference type="Pfam" id="PF08323">
    <property type="entry name" value="Glyco_transf_5"/>
    <property type="match status" value="1"/>
</dbReference>
<sequence length="163" mass="17947">MDFHADIVHVHDWQTALAPAYLKRWHWNDEVLGNAASVLTIHNAAYQGRYGSECWPYVGLGWELFNGGAFEDYGATNFLKGGIVFADAVNTVSPTYASEIRTAELGYGMAPYLNNKGDSFWGIVNGVDYDEWNPAVDKLLPRAIRPPTCLARALTRSVAAAHG</sequence>
<dbReference type="GO" id="GO:0005829">
    <property type="term" value="C:cytosol"/>
    <property type="evidence" value="ECO:0007669"/>
    <property type="project" value="TreeGrafter"/>
</dbReference>
<comment type="catalytic activity">
    <reaction evidence="1">
        <text>[(1-&gt;4)-alpha-D-glucosyl](n) + ADP-alpha-D-glucose = [(1-&gt;4)-alpha-D-glucosyl](n+1) + ADP + H(+)</text>
        <dbReference type="Rhea" id="RHEA:18189"/>
        <dbReference type="Rhea" id="RHEA-COMP:9584"/>
        <dbReference type="Rhea" id="RHEA-COMP:9587"/>
        <dbReference type="ChEBI" id="CHEBI:15378"/>
        <dbReference type="ChEBI" id="CHEBI:15444"/>
        <dbReference type="ChEBI" id="CHEBI:57498"/>
        <dbReference type="ChEBI" id="CHEBI:456216"/>
        <dbReference type="EC" id="2.4.1.21"/>
    </reaction>
</comment>
<dbReference type="EMBL" id="KF116589">
    <property type="protein sequence ID" value="AIA83834.1"/>
    <property type="molecule type" value="Genomic_DNA"/>
</dbReference>
<dbReference type="GO" id="GO:0009011">
    <property type="term" value="F:alpha-1,4-glucan glucosyltransferase (ADP-glucose donor) activity"/>
    <property type="evidence" value="ECO:0007669"/>
    <property type="project" value="UniProtKB-EC"/>
</dbReference>
<dbReference type="EC" id="2.4.1.21" evidence="2"/>
<dbReference type="AlphaFoldDB" id="A0A060BLT4"/>
<evidence type="ECO:0000256" key="1">
    <source>
        <dbReference type="ARBA" id="ARBA00001478"/>
    </source>
</evidence>
<reference evidence="6" key="1">
    <citation type="journal article" date="2013" name="Environ. Microbiol.">
        <title>Seasonally variable intestinal metagenomes of the red palm weevil (Rhynchophorus ferrugineus).</title>
        <authorList>
            <person name="Jia S."/>
            <person name="Zhang X."/>
            <person name="Zhang G."/>
            <person name="Yin A."/>
            <person name="Zhang S."/>
            <person name="Li F."/>
            <person name="Wang L."/>
            <person name="Zhao D."/>
            <person name="Yun Q."/>
            <person name="Tala"/>
            <person name="Wang J."/>
            <person name="Sun G."/>
            <person name="Baabdullah M."/>
            <person name="Yu X."/>
            <person name="Hu S."/>
            <person name="Al-Mssallem I.S."/>
            <person name="Yu J."/>
        </authorList>
    </citation>
    <scope>NUCLEOTIDE SEQUENCE</scope>
</reference>
<name>A0A060BLT4_9BACT</name>
<keyword evidence="4" id="KW-0808">Transferase</keyword>
<evidence type="ECO:0000259" key="5">
    <source>
        <dbReference type="Pfam" id="PF08323"/>
    </source>
</evidence>
<feature type="domain" description="Starch synthase catalytic" evidence="5">
    <location>
        <begin position="3"/>
        <end position="114"/>
    </location>
</feature>
<evidence type="ECO:0000313" key="6">
    <source>
        <dbReference type="EMBL" id="AIA83834.1"/>
    </source>
</evidence>
<evidence type="ECO:0000256" key="4">
    <source>
        <dbReference type="ARBA" id="ARBA00022679"/>
    </source>
</evidence>
<dbReference type="GO" id="GO:0005978">
    <property type="term" value="P:glycogen biosynthetic process"/>
    <property type="evidence" value="ECO:0007669"/>
    <property type="project" value="TreeGrafter"/>
</dbReference>
<dbReference type="InterPro" id="IPR013534">
    <property type="entry name" value="Starch_synth_cat_dom"/>
</dbReference>
<feature type="non-terminal residue" evidence="6">
    <location>
        <position position="163"/>
    </location>
</feature>
<dbReference type="Gene3D" id="3.40.50.2000">
    <property type="entry name" value="Glycogen Phosphorylase B"/>
    <property type="match status" value="1"/>
</dbReference>
<accession>A0A060BLT4</accession>
<dbReference type="SUPFAM" id="SSF53756">
    <property type="entry name" value="UDP-Glycosyltransferase/glycogen phosphorylase"/>
    <property type="match status" value="1"/>
</dbReference>